<dbReference type="SUPFAM" id="SSF53756">
    <property type="entry name" value="UDP-Glycosyltransferase/glycogen phosphorylase"/>
    <property type="match status" value="1"/>
</dbReference>
<evidence type="ECO:0000256" key="3">
    <source>
        <dbReference type="RuleBase" id="RU003718"/>
    </source>
</evidence>
<gene>
    <name evidence="5" type="ORF">CDL12_05116</name>
</gene>
<dbReference type="Proteomes" id="UP000231279">
    <property type="component" value="Unassembled WGS sequence"/>
</dbReference>
<dbReference type="InterPro" id="IPR035595">
    <property type="entry name" value="UDP_glycos_trans_CS"/>
</dbReference>
<organism evidence="5 6">
    <name type="scientific">Handroanthus impetiginosus</name>
    <dbReference type="NCBI Taxonomy" id="429701"/>
    <lineage>
        <taxon>Eukaryota</taxon>
        <taxon>Viridiplantae</taxon>
        <taxon>Streptophyta</taxon>
        <taxon>Embryophyta</taxon>
        <taxon>Tracheophyta</taxon>
        <taxon>Spermatophyta</taxon>
        <taxon>Magnoliopsida</taxon>
        <taxon>eudicotyledons</taxon>
        <taxon>Gunneridae</taxon>
        <taxon>Pentapetalae</taxon>
        <taxon>asterids</taxon>
        <taxon>lamiids</taxon>
        <taxon>Lamiales</taxon>
        <taxon>Bignoniaceae</taxon>
        <taxon>Crescentiina</taxon>
        <taxon>Tabebuia alliance</taxon>
        <taxon>Handroanthus</taxon>
    </lineage>
</organism>
<dbReference type="InterPro" id="IPR050481">
    <property type="entry name" value="UDP-glycosyltransf_plant"/>
</dbReference>
<evidence type="ECO:0000256" key="1">
    <source>
        <dbReference type="ARBA" id="ARBA00009995"/>
    </source>
</evidence>
<comment type="caution">
    <text evidence="5">The sequence shown here is derived from an EMBL/GenBank/DDBJ whole genome shotgun (WGS) entry which is preliminary data.</text>
</comment>
<dbReference type="Gene3D" id="3.40.50.2000">
    <property type="entry name" value="Glycogen Phosphorylase B"/>
    <property type="match status" value="2"/>
</dbReference>
<dbReference type="GO" id="GO:0035251">
    <property type="term" value="F:UDP-glucosyltransferase activity"/>
    <property type="evidence" value="ECO:0007669"/>
    <property type="project" value="InterPro"/>
</dbReference>
<dbReference type="EC" id="2.4.1.-" evidence="4"/>
<sequence>MSANLVFIPFPVASHLATAVQAAKLLTDRDERLSVTVIVMKPPMDTKIASHIENSKNSRINFVELPFPESNSSELIKSRGAFLLWLIDSQKGAVRDTVARIMDGSRSNRNAAFVIDMFCTAMIDVAKELGVPTYVYFTCSAMNLQLMLHLQTLKDDLNHDLAEYEDSDFATMVPGCINPVPARVWPRPVFDKDVDFLGHIRKFRETNGIMVNTFLEFEHEVIKSLCDDEKIPPVYPVGPILQDGQKHTDQSEKKHQEIIEWLDDQPDSSVVFLCFGTGGYFSENQVKEIAVGLERSGKRFLWSLRKPPPKEKFDYAGEYENPGEVLPEGFLERTVGFGKVIGWALQMAVLAHPAVGGFVSHCGWNSILESVWYGVPIATWPLAAEQQANAFELVKEFEMAIEIKMDYKRDGNIVVGAETIENAIKQLMDPENGIRGKLTALKDKSRRSMMEGGSSYHFMKRFIDDIMNNVY</sequence>
<evidence type="ECO:0000313" key="6">
    <source>
        <dbReference type="Proteomes" id="UP000231279"/>
    </source>
</evidence>
<comment type="similarity">
    <text evidence="1 3">Belongs to the UDP-glycosyltransferase family.</text>
</comment>
<protein>
    <recommendedName>
        <fullName evidence="4">Glycosyltransferase</fullName>
        <ecNumber evidence="4">2.4.1.-</ecNumber>
    </recommendedName>
</protein>
<dbReference type="PANTHER" id="PTHR48048">
    <property type="entry name" value="GLYCOSYLTRANSFERASE"/>
    <property type="match status" value="1"/>
</dbReference>
<keyword evidence="3" id="KW-0328">Glycosyltransferase</keyword>
<keyword evidence="6" id="KW-1185">Reference proteome</keyword>
<keyword evidence="2 3" id="KW-0808">Transferase</keyword>
<reference evidence="6" key="1">
    <citation type="journal article" date="2018" name="Gigascience">
        <title>Genome assembly of the Pink Ipe (Handroanthus impetiginosus, Bignoniaceae), a highly valued, ecologically keystone Neotropical timber forest tree.</title>
        <authorList>
            <person name="Silva-Junior O.B."/>
            <person name="Grattapaglia D."/>
            <person name="Novaes E."/>
            <person name="Collevatti R.G."/>
        </authorList>
    </citation>
    <scope>NUCLEOTIDE SEQUENCE [LARGE SCALE GENOMIC DNA]</scope>
    <source>
        <strain evidence="6">cv. UFG-1</strain>
    </source>
</reference>
<name>A0A2G9HXB4_9LAMI</name>
<dbReference type="STRING" id="429701.A0A2G9HXB4"/>
<dbReference type="FunFam" id="3.40.50.2000:FF:000056">
    <property type="entry name" value="Glycosyltransferase"/>
    <property type="match status" value="1"/>
</dbReference>
<evidence type="ECO:0000256" key="4">
    <source>
        <dbReference type="RuleBase" id="RU362057"/>
    </source>
</evidence>
<dbReference type="Pfam" id="PF00201">
    <property type="entry name" value="UDPGT"/>
    <property type="match status" value="1"/>
</dbReference>
<dbReference type="PROSITE" id="PS00375">
    <property type="entry name" value="UDPGT"/>
    <property type="match status" value="1"/>
</dbReference>
<dbReference type="PANTHER" id="PTHR48048:SF45">
    <property type="entry name" value="GLYCOSYLTRANSFERASE"/>
    <property type="match status" value="1"/>
</dbReference>
<evidence type="ECO:0000313" key="5">
    <source>
        <dbReference type="EMBL" id="PIN22171.1"/>
    </source>
</evidence>
<dbReference type="InterPro" id="IPR002213">
    <property type="entry name" value="UDP_glucos_trans"/>
</dbReference>
<dbReference type="EMBL" id="NKXS01000819">
    <property type="protein sequence ID" value="PIN22171.1"/>
    <property type="molecule type" value="Genomic_DNA"/>
</dbReference>
<dbReference type="AlphaFoldDB" id="A0A2G9HXB4"/>
<dbReference type="OrthoDB" id="5835829at2759"/>
<accession>A0A2G9HXB4</accession>
<evidence type="ECO:0000256" key="2">
    <source>
        <dbReference type="ARBA" id="ARBA00022679"/>
    </source>
</evidence>
<proteinExistence type="inferred from homology"/>
<dbReference type="CDD" id="cd03784">
    <property type="entry name" value="GT1_Gtf-like"/>
    <property type="match status" value="1"/>
</dbReference>